<sequence length="362" mass="40292">MRSRTEMVTTTLDGSDFDEETDFEDSEEDWRPEKGDPKALKRKTRDLLTGTVGGKRGGRSKGNRRGRKPAAKSGPGRRRTFADDDDEDDDDEEDDRFDSDGSGSSTPPVPKRGRKSSTTPQRAYGRKSDGKTPPSTSKGSIGQVKLSPSSSVSGLDSSGAEHSVKPIQRKVANMTGSYPDKSGYLKLFAFRADLEEGIRDNLKVCLWRRDGSSLLQKYFRDKSVDASTPQFTSSMVYSCWEDKQADKYMEVKVRCIEQSKQLRVQIIDVEATESRAKEEYQKYVEKYGKTIEDHDTDRSNGNRSGSASSGAKKTHDHGSNNGDNDNEEGDGEHDQDDEEYDAEEPDDEMQGVEGSDDPSQEE</sequence>
<accession>A0A182RJB9</accession>
<evidence type="ECO:0000256" key="1">
    <source>
        <dbReference type="SAM" id="MobiDB-lite"/>
    </source>
</evidence>
<feature type="compositionally biased region" description="Low complexity" evidence="1">
    <location>
        <begin position="147"/>
        <end position="158"/>
    </location>
</feature>
<organism evidence="2">
    <name type="scientific">Anopheles funestus</name>
    <name type="common">African malaria mosquito</name>
    <dbReference type="NCBI Taxonomy" id="62324"/>
    <lineage>
        <taxon>Eukaryota</taxon>
        <taxon>Metazoa</taxon>
        <taxon>Ecdysozoa</taxon>
        <taxon>Arthropoda</taxon>
        <taxon>Hexapoda</taxon>
        <taxon>Insecta</taxon>
        <taxon>Pterygota</taxon>
        <taxon>Neoptera</taxon>
        <taxon>Endopterygota</taxon>
        <taxon>Diptera</taxon>
        <taxon>Nematocera</taxon>
        <taxon>Culicoidea</taxon>
        <taxon>Culicidae</taxon>
        <taxon>Anophelinae</taxon>
        <taxon>Anopheles</taxon>
    </lineage>
</organism>
<proteinExistence type="predicted"/>
<feature type="compositionally biased region" description="Low complexity" evidence="1">
    <location>
        <begin position="301"/>
        <end position="311"/>
    </location>
</feature>
<feature type="compositionally biased region" description="Acidic residues" evidence="1">
    <location>
        <begin position="15"/>
        <end position="28"/>
    </location>
</feature>
<feature type="region of interest" description="Disordered" evidence="1">
    <location>
        <begin position="291"/>
        <end position="362"/>
    </location>
</feature>
<reference evidence="2" key="1">
    <citation type="submission" date="2020-05" db="UniProtKB">
        <authorList>
            <consortium name="EnsemblMetazoa"/>
        </authorList>
    </citation>
    <scope>IDENTIFICATION</scope>
    <source>
        <strain evidence="2">FUMOZ</strain>
    </source>
</reference>
<feature type="compositionally biased region" description="Polar residues" evidence="1">
    <location>
        <begin position="1"/>
        <end position="13"/>
    </location>
</feature>
<feature type="compositionally biased region" description="Basic residues" evidence="1">
    <location>
        <begin position="56"/>
        <end position="79"/>
    </location>
</feature>
<feature type="compositionally biased region" description="Acidic residues" evidence="1">
    <location>
        <begin position="324"/>
        <end position="362"/>
    </location>
</feature>
<evidence type="ECO:0000313" key="2">
    <source>
        <dbReference type="EnsemblMetazoa" id="AFUN006335-PA"/>
    </source>
</evidence>
<dbReference type="AlphaFoldDB" id="A0A182RJB9"/>
<feature type="compositionally biased region" description="Basic and acidic residues" evidence="1">
    <location>
        <begin position="291"/>
        <end position="300"/>
    </location>
</feature>
<feature type="compositionally biased region" description="Acidic residues" evidence="1">
    <location>
        <begin position="83"/>
        <end position="97"/>
    </location>
</feature>
<dbReference type="VEuPathDB" id="VectorBase:AFUN2_007957"/>
<dbReference type="VEuPathDB" id="VectorBase:AFUN006335"/>
<feature type="compositionally biased region" description="Basic and acidic residues" evidence="1">
    <location>
        <begin position="29"/>
        <end position="39"/>
    </location>
</feature>
<protein>
    <submittedName>
        <fullName evidence="2">Uncharacterized protein</fullName>
    </submittedName>
</protein>
<feature type="region of interest" description="Disordered" evidence="1">
    <location>
        <begin position="1"/>
        <end position="176"/>
    </location>
</feature>
<dbReference type="EnsemblMetazoa" id="AFUN006335-RA">
    <property type="protein sequence ID" value="AFUN006335-PA"/>
    <property type="gene ID" value="AFUN006335"/>
</dbReference>
<name>A0A182RJB9_ANOFN</name>